<evidence type="ECO:0000256" key="12">
    <source>
        <dbReference type="ARBA" id="ARBA00031464"/>
    </source>
</evidence>
<dbReference type="PANTHER" id="PTHR11055:SF1">
    <property type="entry name" value="PAPS SYNTHETASE, ISOFORM D"/>
    <property type="match status" value="1"/>
</dbReference>
<evidence type="ECO:0000256" key="6">
    <source>
        <dbReference type="ARBA" id="ARBA00022679"/>
    </source>
</evidence>
<dbReference type="InterPro" id="IPR002891">
    <property type="entry name" value="APS"/>
</dbReference>
<reference evidence="16" key="1">
    <citation type="submission" date="2019-02" db="EMBL/GenBank/DDBJ databases">
        <authorList>
            <person name="Li S.-H."/>
        </authorList>
    </citation>
    <scope>NUCLEOTIDE SEQUENCE</scope>
    <source>
        <strain evidence="16">IMCC11814</strain>
    </source>
</reference>
<feature type="binding site" evidence="13">
    <location>
        <begin position="36"/>
        <end position="43"/>
    </location>
    <ligand>
        <name>ATP</name>
        <dbReference type="ChEBI" id="CHEBI:30616"/>
    </ligand>
</feature>
<dbReference type="NCBIfam" id="NF003013">
    <property type="entry name" value="PRK03846.1"/>
    <property type="match status" value="1"/>
</dbReference>
<organism evidence="16 17">
    <name type="scientific">Candidatus Marimicrobium litorale</name>
    <dbReference type="NCBI Taxonomy" id="2518991"/>
    <lineage>
        <taxon>Bacteria</taxon>
        <taxon>Pseudomonadati</taxon>
        <taxon>Pseudomonadota</taxon>
        <taxon>Gammaproteobacteria</taxon>
        <taxon>Cellvibrionales</taxon>
        <taxon>Halieaceae</taxon>
        <taxon>Marimicrobium</taxon>
    </lineage>
</organism>
<proteinExistence type="inferred from homology"/>
<evidence type="ECO:0000259" key="15">
    <source>
        <dbReference type="Pfam" id="PF01583"/>
    </source>
</evidence>
<keyword evidence="7 13" id="KW-0547">Nucleotide-binding</keyword>
<keyword evidence="17" id="KW-1185">Reference proteome</keyword>
<dbReference type="Proteomes" id="UP001143304">
    <property type="component" value="Unassembled WGS sequence"/>
</dbReference>
<evidence type="ECO:0000256" key="13">
    <source>
        <dbReference type="HAMAP-Rule" id="MF_00065"/>
    </source>
</evidence>
<dbReference type="InterPro" id="IPR027417">
    <property type="entry name" value="P-loop_NTPase"/>
</dbReference>
<comment type="pathway">
    <text evidence="3 13 14">Sulfur metabolism; hydrogen sulfide biosynthesis; sulfite from sulfate: step 2/3.</text>
</comment>
<name>A0ABT3T2H0_9GAMM</name>
<keyword evidence="9 13" id="KW-0067">ATP-binding</keyword>
<evidence type="ECO:0000313" key="16">
    <source>
        <dbReference type="EMBL" id="MCX2976446.1"/>
    </source>
</evidence>
<comment type="similarity">
    <text evidence="4 13 14">Belongs to the APS kinase family.</text>
</comment>
<evidence type="ECO:0000256" key="11">
    <source>
        <dbReference type="ARBA" id="ARBA00031393"/>
    </source>
</evidence>
<evidence type="ECO:0000256" key="4">
    <source>
        <dbReference type="ARBA" id="ARBA00007008"/>
    </source>
</evidence>
<accession>A0ABT3T2H0</accession>
<keyword evidence="13" id="KW-0597">Phosphoprotein</keyword>
<protein>
    <recommendedName>
        <fullName evidence="5 13">Adenylyl-sulfate kinase</fullName>
        <ecNumber evidence="5 13">2.7.1.25</ecNumber>
    </recommendedName>
    <alternativeName>
        <fullName evidence="11 13">APS kinase</fullName>
    </alternativeName>
    <alternativeName>
        <fullName evidence="12 13">ATP adenosine-5'-phosphosulfate 3'-phosphotransferase</fullName>
    </alternativeName>
    <alternativeName>
        <fullName evidence="10 13">Adenosine-5'-phosphosulfate kinase</fullName>
    </alternativeName>
</protein>
<evidence type="ECO:0000256" key="7">
    <source>
        <dbReference type="ARBA" id="ARBA00022741"/>
    </source>
</evidence>
<dbReference type="CDD" id="cd02027">
    <property type="entry name" value="APSK"/>
    <property type="match status" value="1"/>
</dbReference>
<comment type="caution">
    <text evidence="16">The sequence shown here is derived from an EMBL/GenBank/DDBJ whole genome shotgun (WGS) entry which is preliminary data.</text>
</comment>
<evidence type="ECO:0000313" key="17">
    <source>
        <dbReference type="Proteomes" id="UP001143304"/>
    </source>
</evidence>
<dbReference type="SUPFAM" id="SSF52540">
    <property type="entry name" value="P-loop containing nucleoside triphosphate hydrolases"/>
    <property type="match status" value="1"/>
</dbReference>
<evidence type="ECO:0000256" key="8">
    <source>
        <dbReference type="ARBA" id="ARBA00022777"/>
    </source>
</evidence>
<dbReference type="HAMAP" id="MF_00065">
    <property type="entry name" value="Adenylyl_sulf_kinase"/>
    <property type="match status" value="1"/>
</dbReference>
<dbReference type="RefSeq" id="WP_279248197.1">
    <property type="nucleotide sequence ID" value="NZ_SHNO01000001.1"/>
</dbReference>
<dbReference type="Pfam" id="PF01583">
    <property type="entry name" value="APS_kinase"/>
    <property type="match status" value="1"/>
</dbReference>
<dbReference type="EMBL" id="SHNO01000001">
    <property type="protein sequence ID" value="MCX2976446.1"/>
    <property type="molecule type" value="Genomic_DNA"/>
</dbReference>
<gene>
    <name evidence="13 16" type="primary">cysC</name>
    <name evidence="16" type="ORF">EYC82_03660</name>
</gene>
<evidence type="ECO:0000256" key="1">
    <source>
        <dbReference type="ARBA" id="ARBA00001823"/>
    </source>
</evidence>
<dbReference type="EC" id="2.7.1.25" evidence="5 13"/>
<dbReference type="PANTHER" id="PTHR11055">
    <property type="entry name" value="BIFUNCTIONAL 3'-PHOSPHOADENOSINE 5'-PHOSPHOSULFATE SYNTHASE"/>
    <property type="match status" value="1"/>
</dbReference>
<keyword evidence="8 13" id="KW-0418">Kinase</keyword>
<keyword evidence="6 13" id="KW-0808">Transferase</keyword>
<comment type="function">
    <text evidence="2 13 14">Catalyzes the synthesis of activated sulfate.</text>
</comment>
<dbReference type="InterPro" id="IPR059117">
    <property type="entry name" value="APS_kinase_dom"/>
</dbReference>
<evidence type="ECO:0000256" key="10">
    <source>
        <dbReference type="ARBA" id="ARBA00029724"/>
    </source>
</evidence>
<comment type="catalytic activity">
    <reaction evidence="1 13 14">
        <text>adenosine 5'-phosphosulfate + ATP = 3'-phosphoadenylyl sulfate + ADP + H(+)</text>
        <dbReference type="Rhea" id="RHEA:24152"/>
        <dbReference type="ChEBI" id="CHEBI:15378"/>
        <dbReference type="ChEBI" id="CHEBI:30616"/>
        <dbReference type="ChEBI" id="CHEBI:58243"/>
        <dbReference type="ChEBI" id="CHEBI:58339"/>
        <dbReference type="ChEBI" id="CHEBI:456216"/>
        <dbReference type="EC" id="2.7.1.25"/>
    </reaction>
</comment>
<evidence type="ECO:0000256" key="5">
    <source>
        <dbReference type="ARBA" id="ARBA00012121"/>
    </source>
</evidence>
<evidence type="ECO:0000256" key="2">
    <source>
        <dbReference type="ARBA" id="ARBA00002632"/>
    </source>
</evidence>
<dbReference type="NCBIfam" id="TIGR00455">
    <property type="entry name" value="apsK"/>
    <property type="match status" value="1"/>
</dbReference>
<evidence type="ECO:0000256" key="14">
    <source>
        <dbReference type="RuleBase" id="RU004347"/>
    </source>
</evidence>
<feature type="domain" description="APS kinase" evidence="15">
    <location>
        <begin position="28"/>
        <end position="179"/>
    </location>
</feature>
<feature type="active site" description="Phosphoserine intermediate" evidence="13">
    <location>
        <position position="110"/>
    </location>
</feature>
<dbReference type="GO" id="GO:0004020">
    <property type="term" value="F:adenylylsulfate kinase activity"/>
    <property type="evidence" value="ECO:0007669"/>
    <property type="project" value="UniProtKB-EC"/>
</dbReference>
<evidence type="ECO:0000256" key="3">
    <source>
        <dbReference type="ARBA" id="ARBA00004806"/>
    </source>
</evidence>
<evidence type="ECO:0000256" key="9">
    <source>
        <dbReference type="ARBA" id="ARBA00022840"/>
    </source>
</evidence>
<sequence length="205" mass="22900">MAEQKATNVHWHEGDITREHRSKLLGHKGATLWFTGLSGSGKSTVAVELEGTLIEMGVLSYRLDGDNVRMGINKNLGFSAEDRTENIRRIGEVAKLFVDSGVIALSSFISPYKADRDQVRALHEDAGMDFIEVFVDCSLEAAEARDPKGLYKKARAGEIKNFTGIDDPYEEPFKPEIHLHSDKQSLKEEVDEILNVLRERGIISE</sequence>
<dbReference type="Gene3D" id="3.40.50.300">
    <property type="entry name" value="P-loop containing nucleotide triphosphate hydrolases"/>
    <property type="match status" value="1"/>
</dbReference>